<proteinExistence type="predicted"/>
<dbReference type="EMBL" id="JAOWRF010000229">
    <property type="protein sequence ID" value="MCV3214881.1"/>
    <property type="molecule type" value="Genomic_DNA"/>
</dbReference>
<evidence type="ECO:0000313" key="2">
    <source>
        <dbReference type="Proteomes" id="UP001526143"/>
    </source>
</evidence>
<dbReference type="Proteomes" id="UP001526143">
    <property type="component" value="Unassembled WGS sequence"/>
</dbReference>
<evidence type="ECO:0000313" key="1">
    <source>
        <dbReference type="EMBL" id="MCV3214881.1"/>
    </source>
</evidence>
<dbReference type="RefSeq" id="WP_263746461.1">
    <property type="nucleotide sequence ID" value="NZ_JAOWRF010000229.1"/>
</dbReference>
<comment type="caution">
    <text evidence="1">The sequence shown here is derived from an EMBL/GenBank/DDBJ whole genome shotgun (WGS) entry which is preliminary data.</text>
</comment>
<sequence length="123" mass="14228">MIHSKHAENYDCVRIIPRTGCYVIEVVYTVPDVELSESGFCSAMDNGVNNLGTVTSNKPGFQPILINGRPIKSINNRYNKHISKLRSINKKLHGIDWSNRMELMTRRRNQFHSIRIYIEHQVC</sequence>
<protein>
    <submittedName>
        <fullName evidence="1">Transposase</fullName>
    </submittedName>
</protein>
<organism evidence="1 2">
    <name type="scientific">Plectonema radiosum NIES-515</name>
    <dbReference type="NCBI Taxonomy" id="2986073"/>
    <lineage>
        <taxon>Bacteria</taxon>
        <taxon>Bacillati</taxon>
        <taxon>Cyanobacteriota</taxon>
        <taxon>Cyanophyceae</taxon>
        <taxon>Oscillatoriophycideae</taxon>
        <taxon>Oscillatoriales</taxon>
        <taxon>Microcoleaceae</taxon>
        <taxon>Plectonema</taxon>
    </lineage>
</organism>
<reference evidence="1 2" key="1">
    <citation type="submission" date="2022-10" db="EMBL/GenBank/DDBJ databases">
        <title>Identification of biosynthetic pathway for the production of the potent trypsin inhibitor radiosumin.</title>
        <authorList>
            <person name="Fewer D.P."/>
            <person name="Delbaje E."/>
            <person name="Ouyang X."/>
            <person name="Agostino P.D."/>
            <person name="Wahlsten M."/>
            <person name="Jokela J."/>
            <person name="Permi P."/>
            <person name="Haapaniemi E."/>
            <person name="Koistinen H."/>
        </authorList>
    </citation>
    <scope>NUCLEOTIDE SEQUENCE [LARGE SCALE GENOMIC DNA]</scope>
    <source>
        <strain evidence="1 2">NIES-515</strain>
    </source>
</reference>
<name>A0ABT3B0L0_9CYAN</name>
<gene>
    <name evidence="1" type="ORF">OGM63_15385</name>
</gene>
<accession>A0ABT3B0L0</accession>
<keyword evidence="2" id="KW-1185">Reference proteome</keyword>